<name>A0ABV6YZD0_UNCC1</name>
<keyword evidence="2 6" id="KW-0698">rRNA processing</keyword>
<protein>
    <recommendedName>
        <fullName evidence="6">Ribonuclease PH</fullName>
        <shortName evidence="6">RNase PH</shortName>
        <ecNumber evidence="6">2.7.7.56</ecNumber>
    </recommendedName>
    <alternativeName>
        <fullName evidence="6">tRNA nucleotidyltransferase</fullName>
    </alternativeName>
</protein>
<evidence type="ECO:0000256" key="4">
    <source>
        <dbReference type="ARBA" id="ARBA00022694"/>
    </source>
</evidence>
<dbReference type="PANTHER" id="PTHR11953:SF0">
    <property type="entry name" value="EXOSOME COMPLEX COMPONENT RRP41"/>
    <property type="match status" value="1"/>
</dbReference>
<dbReference type="Pfam" id="PF03725">
    <property type="entry name" value="RNase_PH_C"/>
    <property type="match status" value="1"/>
</dbReference>
<dbReference type="InterPro" id="IPR020568">
    <property type="entry name" value="Ribosomal_Su5_D2-typ_SF"/>
</dbReference>
<dbReference type="EMBL" id="JBHPBY010000201">
    <property type="protein sequence ID" value="MFC1851562.1"/>
    <property type="molecule type" value="Genomic_DNA"/>
</dbReference>
<feature type="domain" description="Exoribonuclease phosphorolytic" evidence="8">
    <location>
        <begin position="156"/>
        <end position="222"/>
    </location>
</feature>
<keyword evidence="6 9" id="KW-0808">Transferase</keyword>
<dbReference type="CDD" id="cd11362">
    <property type="entry name" value="RNase_PH_bact"/>
    <property type="match status" value="1"/>
</dbReference>
<evidence type="ECO:0000313" key="10">
    <source>
        <dbReference type="Proteomes" id="UP001594351"/>
    </source>
</evidence>
<dbReference type="GO" id="GO:0009022">
    <property type="term" value="F:tRNA nucleotidyltransferase activity"/>
    <property type="evidence" value="ECO:0007669"/>
    <property type="project" value="UniProtKB-EC"/>
</dbReference>
<accession>A0ABV6YZD0</accession>
<keyword evidence="5" id="KW-0694">RNA-binding</keyword>
<comment type="catalytic activity">
    <reaction evidence="6">
        <text>tRNA(n+1) + phosphate = tRNA(n) + a ribonucleoside 5'-diphosphate</text>
        <dbReference type="Rhea" id="RHEA:10628"/>
        <dbReference type="Rhea" id="RHEA-COMP:17343"/>
        <dbReference type="Rhea" id="RHEA-COMP:17344"/>
        <dbReference type="ChEBI" id="CHEBI:43474"/>
        <dbReference type="ChEBI" id="CHEBI:57930"/>
        <dbReference type="ChEBI" id="CHEBI:173114"/>
        <dbReference type="EC" id="2.7.7.56"/>
    </reaction>
</comment>
<dbReference type="InterPro" id="IPR036345">
    <property type="entry name" value="ExoRNase_PH_dom2_sf"/>
</dbReference>
<reference evidence="9 10" key="1">
    <citation type="submission" date="2024-09" db="EMBL/GenBank/DDBJ databases">
        <title>Laminarin stimulates single cell rates of sulfate reduction while oxygen inhibits transcriptomic activity in coastal marine sediment.</title>
        <authorList>
            <person name="Lindsay M."/>
            <person name="Orcutt B."/>
            <person name="Emerson D."/>
            <person name="Stepanauskas R."/>
            <person name="D'Angelo T."/>
        </authorList>
    </citation>
    <scope>NUCLEOTIDE SEQUENCE [LARGE SCALE GENOMIC DNA]</scope>
    <source>
        <strain evidence="9">SAG AM-311-K15</strain>
    </source>
</reference>
<keyword evidence="6 9" id="KW-0548">Nucleotidyltransferase</keyword>
<dbReference type="EC" id="2.7.7.56" evidence="6"/>
<dbReference type="Proteomes" id="UP001594351">
    <property type="component" value="Unassembled WGS sequence"/>
</dbReference>
<dbReference type="InterPro" id="IPR018336">
    <property type="entry name" value="RNase_PH_CS"/>
</dbReference>
<proteinExistence type="inferred from homology"/>
<dbReference type="InterPro" id="IPR015847">
    <property type="entry name" value="ExoRNase_PH_dom2"/>
</dbReference>
<feature type="binding site" evidence="6">
    <location>
        <begin position="124"/>
        <end position="126"/>
    </location>
    <ligand>
        <name>phosphate</name>
        <dbReference type="ChEBI" id="CHEBI:43474"/>
        <note>substrate</note>
    </ligand>
</feature>
<dbReference type="NCBIfam" id="TIGR01966">
    <property type="entry name" value="RNasePH"/>
    <property type="match status" value="1"/>
</dbReference>
<evidence type="ECO:0000256" key="5">
    <source>
        <dbReference type="ARBA" id="ARBA00022884"/>
    </source>
</evidence>
<evidence type="ECO:0000313" key="9">
    <source>
        <dbReference type="EMBL" id="MFC1851562.1"/>
    </source>
</evidence>
<feature type="domain" description="Exoribonuclease phosphorolytic" evidence="7">
    <location>
        <begin position="10"/>
        <end position="140"/>
    </location>
</feature>
<dbReference type="InterPro" id="IPR050080">
    <property type="entry name" value="RNase_PH"/>
</dbReference>
<keyword evidence="4 6" id="KW-0819">tRNA processing</keyword>
<evidence type="ECO:0000259" key="8">
    <source>
        <dbReference type="Pfam" id="PF03725"/>
    </source>
</evidence>
<dbReference type="InterPro" id="IPR001247">
    <property type="entry name" value="ExoRNase_PH_dom1"/>
</dbReference>
<dbReference type="InterPro" id="IPR027408">
    <property type="entry name" value="PNPase/RNase_PH_dom_sf"/>
</dbReference>
<evidence type="ECO:0000256" key="3">
    <source>
        <dbReference type="ARBA" id="ARBA00022555"/>
    </source>
</evidence>
<dbReference type="SUPFAM" id="SSF55666">
    <property type="entry name" value="Ribonuclease PH domain 2-like"/>
    <property type="match status" value="1"/>
</dbReference>
<gene>
    <name evidence="6 9" type="primary">rph</name>
    <name evidence="9" type="ORF">ACFL27_15305</name>
</gene>
<dbReference type="Gene3D" id="3.30.230.70">
    <property type="entry name" value="GHMP Kinase, N-terminal domain"/>
    <property type="match status" value="1"/>
</dbReference>
<keyword evidence="10" id="KW-1185">Reference proteome</keyword>
<evidence type="ECO:0000256" key="6">
    <source>
        <dbReference type="HAMAP-Rule" id="MF_00564"/>
    </source>
</evidence>
<dbReference type="SUPFAM" id="SSF54211">
    <property type="entry name" value="Ribosomal protein S5 domain 2-like"/>
    <property type="match status" value="1"/>
</dbReference>
<dbReference type="PANTHER" id="PTHR11953">
    <property type="entry name" value="EXOSOME COMPLEX COMPONENT"/>
    <property type="match status" value="1"/>
</dbReference>
<evidence type="ECO:0000259" key="7">
    <source>
        <dbReference type="Pfam" id="PF01138"/>
    </source>
</evidence>
<dbReference type="PROSITE" id="PS01277">
    <property type="entry name" value="RIBONUCLEASE_PH"/>
    <property type="match status" value="1"/>
</dbReference>
<feature type="binding site" evidence="6">
    <location>
        <position position="86"/>
    </location>
    <ligand>
        <name>phosphate</name>
        <dbReference type="ChEBI" id="CHEBI:43474"/>
        <note>substrate</note>
    </ligand>
</feature>
<comment type="similarity">
    <text evidence="1 6">Belongs to the RNase PH family.</text>
</comment>
<sequence length="253" mass="27979">MRVDGRKFDELRPIKVIRNFQKFAAGSVLIEFGETKVICSATIEDKVPAFLKNSKSGWVTSEYSLLPGSTSDRTARDSTQGKISGRSQEIQRMIGRALRAVVDLKALGEKTIWLDCDVIQADGGTRTAAVTGAWLALFDALLTLDRKNKKFPITDFLAAVSVGIVNEHVLLDLDYSEDSHASVDLNLVLTGQARIVEIQGTAELEPFDFSILQEILNMAQKGIFQLVRIQQDFAGEFFHNLLTVKGFNDSVPE</sequence>
<comment type="subunit">
    <text evidence="6">Homohexameric ring arranged as a trimer of dimers.</text>
</comment>
<dbReference type="Pfam" id="PF01138">
    <property type="entry name" value="RNase_PH"/>
    <property type="match status" value="1"/>
</dbReference>
<dbReference type="InterPro" id="IPR002381">
    <property type="entry name" value="RNase_PH_bac-type"/>
</dbReference>
<comment type="caution">
    <text evidence="9">The sequence shown here is derived from an EMBL/GenBank/DDBJ whole genome shotgun (WGS) entry which is preliminary data.</text>
</comment>
<keyword evidence="3 6" id="KW-0820">tRNA-binding</keyword>
<organism evidence="9 10">
    <name type="scientific">candidate division CSSED10-310 bacterium</name>
    <dbReference type="NCBI Taxonomy" id="2855610"/>
    <lineage>
        <taxon>Bacteria</taxon>
        <taxon>Bacteria division CSSED10-310</taxon>
    </lineage>
</organism>
<evidence type="ECO:0000256" key="1">
    <source>
        <dbReference type="ARBA" id="ARBA00006678"/>
    </source>
</evidence>
<dbReference type="HAMAP" id="MF_00564">
    <property type="entry name" value="RNase_PH"/>
    <property type="match status" value="1"/>
</dbReference>
<comment type="function">
    <text evidence="6">Phosphorolytic 3'-5' exoribonuclease that plays an important role in tRNA 3'-end maturation. Removes nucleotide residues following the 3'-CCA terminus of tRNAs; can also add nucleotides to the ends of RNA molecules by using nucleoside diphosphates as substrates, but this may not be physiologically important. Probably plays a role in initiation of 16S rRNA degradation (leading to ribosome degradation) during starvation.</text>
</comment>
<evidence type="ECO:0000256" key="2">
    <source>
        <dbReference type="ARBA" id="ARBA00022552"/>
    </source>
</evidence>